<protein>
    <submittedName>
        <fullName evidence="1">Uncharacterized protein</fullName>
    </submittedName>
</protein>
<dbReference type="AlphaFoldDB" id="A0A1Y6M6H2"/>
<organism evidence="1 2">
    <name type="scientific">Photobacterium malacitanum</name>
    <dbReference type="NCBI Taxonomy" id="2204294"/>
    <lineage>
        <taxon>Bacteria</taxon>
        <taxon>Pseudomonadati</taxon>
        <taxon>Pseudomonadota</taxon>
        <taxon>Gammaproteobacteria</taxon>
        <taxon>Vibrionales</taxon>
        <taxon>Vibrionaceae</taxon>
        <taxon>Photobacterium</taxon>
    </lineage>
</organism>
<gene>
    <name evidence="1" type="ORF">PMAL9190_00383</name>
</gene>
<proteinExistence type="predicted"/>
<name>A0A1Y6M6H2_9GAMM</name>
<dbReference type="EMBL" id="FYAK01000001">
    <property type="protein sequence ID" value="SMY32154.1"/>
    <property type="molecule type" value="Genomic_DNA"/>
</dbReference>
<evidence type="ECO:0000313" key="1">
    <source>
        <dbReference type="EMBL" id="SMY32154.1"/>
    </source>
</evidence>
<keyword evidence="2" id="KW-1185">Reference proteome</keyword>
<dbReference type="Proteomes" id="UP000195963">
    <property type="component" value="Unassembled WGS sequence"/>
</dbReference>
<evidence type="ECO:0000313" key="2">
    <source>
        <dbReference type="Proteomes" id="UP000195963"/>
    </source>
</evidence>
<reference evidence="2" key="1">
    <citation type="submission" date="2017-06" db="EMBL/GenBank/DDBJ databases">
        <authorList>
            <person name="Rodrigo-Torres L."/>
            <person name="Arahal R.D."/>
            <person name="Lucena T."/>
        </authorList>
    </citation>
    <scope>NUCLEOTIDE SEQUENCE [LARGE SCALE GENOMIC DNA]</scope>
    <source>
        <strain evidence="2">CECT 9190</strain>
    </source>
</reference>
<accession>A0A1Y6M6H2</accession>
<sequence>MESKQAELLALLAQQYREYCAIPLDEIQQKRDKKSFINGLMAASRVVGISYEQLNEIVGANAESRAVNIDDKIEIPTYVRHKIVIGS</sequence>
<dbReference type="RefSeq" id="WP_087843673.1">
    <property type="nucleotide sequence ID" value="NZ_FYAK01000001.1"/>
</dbReference>